<feature type="compositionally biased region" description="Basic and acidic residues" evidence="1">
    <location>
        <begin position="22"/>
        <end position="39"/>
    </location>
</feature>
<keyword evidence="3" id="KW-1185">Reference proteome</keyword>
<comment type="caution">
    <text evidence="2">The sequence shown here is derived from an EMBL/GenBank/DDBJ whole genome shotgun (WGS) entry which is preliminary data.</text>
</comment>
<sequence>MYSDGEVPSDRSLVYVDELSDADQKERRMAPGNEYKEGPYRSASVSVWKGNTGKYAPDEAVIDIQPASSAHPHRGD</sequence>
<name>A0A1C7LUA0_GRIFR</name>
<feature type="region of interest" description="Disordered" evidence="1">
    <location>
        <begin position="22"/>
        <end position="41"/>
    </location>
</feature>
<proteinExistence type="predicted"/>
<evidence type="ECO:0000256" key="1">
    <source>
        <dbReference type="SAM" id="MobiDB-lite"/>
    </source>
</evidence>
<dbReference type="EMBL" id="LUGG01000022">
    <property type="protein sequence ID" value="OBZ68212.1"/>
    <property type="molecule type" value="Genomic_DNA"/>
</dbReference>
<dbReference type="AlphaFoldDB" id="A0A1C7LUA0"/>
<gene>
    <name evidence="2" type="ORF">A0H81_12029</name>
</gene>
<protein>
    <submittedName>
        <fullName evidence="2">Uncharacterized protein</fullName>
    </submittedName>
</protein>
<evidence type="ECO:0000313" key="2">
    <source>
        <dbReference type="EMBL" id="OBZ68212.1"/>
    </source>
</evidence>
<evidence type="ECO:0000313" key="3">
    <source>
        <dbReference type="Proteomes" id="UP000092993"/>
    </source>
</evidence>
<dbReference type="Proteomes" id="UP000092993">
    <property type="component" value="Unassembled WGS sequence"/>
</dbReference>
<organism evidence="2 3">
    <name type="scientific">Grifola frondosa</name>
    <name type="common">Maitake</name>
    <name type="synonym">Polyporus frondosus</name>
    <dbReference type="NCBI Taxonomy" id="5627"/>
    <lineage>
        <taxon>Eukaryota</taxon>
        <taxon>Fungi</taxon>
        <taxon>Dikarya</taxon>
        <taxon>Basidiomycota</taxon>
        <taxon>Agaricomycotina</taxon>
        <taxon>Agaricomycetes</taxon>
        <taxon>Polyporales</taxon>
        <taxon>Grifolaceae</taxon>
        <taxon>Grifola</taxon>
    </lineage>
</organism>
<reference evidence="2 3" key="1">
    <citation type="submission" date="2016-03" db="EMBL/GenBank/DDBJ databases">
        <title>Whole genome sequencing of Grifola frondosa 9006-11.</title>
        <authorList>
            <person name="Min B."/>
            <person name="Park H."/>
            <person name="Kim J.-G."/>
            <person name="Cho H."/>
            <person name="Oh Y.-L."/>
            <person name="Kong W.-S."/>
            <person name="Choi I.-G."/>
        </authorList>
    </citation>
    <scope>NUCLEOTIDE SEQUENCE [LARGE SCALE GENOMIC DNA]</scope>
    <source>
        <strain evidence="2 3">9006-11</strain>
    </source>
</reference>
<accession>A0A1C7LUA0</accession>